<evidence type="ECO:0000313" key="1">
    <source>
        <dbReference type="EMBL" id="KKN88300.1"/>
    </source>
</evidence>
<proteinExistence type="predicted"/>
<reference evidence="1" key="1">
    <citation type="journal article" date="2015" name="Nature">
        <title>Complex archaea that bridge the gap between prokaryotes and eukaryotes.</title>
        <authorList>
            <person name="Spang A."/>
            <person name="Saw J.H."/>
            <person name="Jorgensen S.L."/>
            <person name="Zaremba-Niedzwiedzka K."/>
            <person name="Martijn J."/>
            <person name="Lind A.E."/>
            <person name="van Eijk R."/>
            <person name="Schleper C."/>
            <person name="Guy L."/>
            <person name="Ettema T.J."/>
        </authorList>
    </citation>
    <scope>NUCLEOTIDE SEQUENCE</scope>
</reference>
<comment type="caution">
    <text evidence="1">The sequence shown here is derived from an EMBL/GenBank/DDBJ whole genome shotgun (WGS) entry which is preliminary data.</text>
</comment>
<gene>
    <name evidence="1" type="ORF">LCGC14_0248620</name>
</gene>
<name>A0A0F9U514_9ZZZZ</name>
<accession>A0A0F9U514</accession>
<dbReference type="AlphaFoldDB" id="A0A0F9U514"/>
<sequence>MTGKKLNSGSKGKRGECEAAAELIRLFRCEARRGRQYQGSPESPDIKTTIPKVHFEVKRTEYLSLYAAMDQAEEDAGTDIPVVLHRRNNKDWLAIVALDDLPGLVKILSKLLKERE</sequence>
<protein>
    <submittedName>
        <fullName evidence="1">Uncharacterized protein</fullName>
    </submittedName>
</protein>
<dbReference type="EMBL" id="LAZR01000129">
    <property type="protein sequence ID" value="KKN88300.1"/>
    <property type="molecule type" value="Genomic_DNA"/>
</dbReference>
<organism evidence="1">
    <name type="scientific">marine sediment metagenome</name>
    <dbReference type="NCBI Taxonomy" id="412755"/>
    <lineage>
        <taxon>unclassified sequences</taxon>
        <taxon>metagenomes</taxon>
        <taxon>ecological metagenomes</taxon>
    </lineage>
</organism>